<accession>K0S0M2</accession>
<gene>
    <name evidence="2" type="ORF">THAOC_20964</name>
</gene>
<feature type="compositionally biased region" description="Basic and acidic residues" evidence="1">
    <location>
        <begin position="16"/>
        <end position="25"/>
    </location>
</feature>
<protein>
    <submittedName>
        <fullName evidence="2">Uncharacterized protein</fullName>
    </submittedName>
</protein>
<dbReference type="Proteomes" id="UP000266841">
    <property type="component" value="Unassembled WGS sequence"/>
</dbReference>
<dbReference type="AlphaFoldDB" id="K0S0M2"/>
<evidence type="ECO:0000256" key="1">
    <source>
        <dbReference type="SAM" id="MobiDB-lite"/>
    </source>
</evidence>
<name>K0S0M2_THAOC</name>
<dbReference type="EMBL" id="AGNL01024056">
    <property type="protein sequence ID" value="EJK58880.1"/>
    <property type="molecule type" value="Genomic_DNA"/>
</dbReference>
<proteinExistence type="predicted"/>
<feature type="region of interest" description="Disordered" evidence="1">
    <location>
        <begin position="141"/>
        <end position="190"/>
    </location>
</feature>
<evidence type="ECO:0000313" key="2">
    <source>
        <dbReference type="EMBL" id="EJK58880.1"/>
    </source>
</evidence>
<feature type="region of interest" description="Disordered" evidence="1">
    <location>
        <begin position="1"/>
        <end position="25"/>
    </location>
</feature>
<reference evidence="2 3" key="1">
    <citation type="journal article" date="2012" name="Genome Biol.">
        <title>Genome and low-iron response of an oceanic diatom adapted to chronic iron limitation.</title>
        <authorList>
            <person name="Lommer M."/>
            <person name="Specht M."/>
            <person name="Roy A.S."/>
            <person name="Kraemer L."/>
            <person name="Andreson R."/>
            <person name="Gutowska M.A."/>
            <person name="Wolf J."/>
            <person name="Bergner S.V."/>
            <person name="Schilhabel M.B."/>
            <person name="Klostermeier U.C."/>
            <person name="Beiko R.G."/>
            <person name="Rosenstiel P."/>
            <person name="Hippler M."/>
            <person name="Laroche J."/>
        </authorList>
    </citation>
    <scope>NUCLEOTIDE SEQUENCE [LARGE SCALE GENOMIC DNA]</scope>
    <source>
        <strain evidence="2 3">CCMP1005</strain>
    </source>
</reference>
<comment type="caution">
    <text evidence="2">The sequence shown here is derived from an EMBL/GenBank/DDBJ whole genome shotgun (WGS) entry which is preliminary data.</text>
</comment>
<evidence type="ECO:0000313" key="3">
    <source>
        <dbReference type="Proteomes" id="UP000266841"/>
    </source>
</evidence>
<organism evidence="2 3">
    <name type="scientific">Thalassiosira oceanica</name>
    <name type="common">Marine diatom</name>
    <dbReference type="NCBI Taxonomy" id="159749"/>
    <lineage>
        <taxon>Eukaryota</taxon>
        <taxon>Sar</taxon>
        <taxon>Stramenopiles</taxon>
        <taxon>Ochrophyta</taxon>
        <taxon>Bacillariophyta</taxon>
        <taxon>Coscinodiscophyceae</taxon>
        <taxon>Thalassiosirophycidae</taxon>
        <taxon>Thalassiosirales</taxon>
        <taxon>Thalassiosiraceae</taxon>
        <taxon>Thalassiosira</taxon>
    </lineage>
</organism>
<keyword evidence="3" id="KW-1185">Reference proteome</keyword>
<feature type="compositionally biased region" description="Low complexity" evidence="1">
    <location>
        <begin position="141"/>
        <end position="177"/>
    </location>
</feature>
<sequence>MAKKGRSRRWVGQIRGPDRPQVETRRLHRAIQPWRAGQLGPKSAARSQKGKVARDHVDRLDSIGLGRGGPAGWGGCRPRRVGEGGEWGERVGCVGVSEPGIELKVWGGLLGGLGWAAWQCGSWVSSLGAALLARHLSSGSAAQGQQKGQHQGQGQGVPQAPGLAQPRLHSTSTHSSSPAPPPTPNTMAQHPARAIASCAIASCSDAIASCAIASCSDDMGQLIQLSWAS</sequence>